<sequence>MQLILLHDKIHSHRYSPPGVLGLDQCEGLKKEEVKMCISMNPNALLPQYSTSSKREAEMHKTILLVVNGFFLIEMSSSSFVNIDNSLNPGEVKQNQVFFNRKERFIKFDTKDNELDIELGISIPFIKVPLLTGRQLLENEHPSEISVNAPGVVIAGMLMLTSFVLIPFLFTTQSLPEDSFGFQRRAEDGSSIWTILKNLDDTLTKSGINSSSCVRKSICWLAKGSDGDKNGSLHEWIHYIINTWWFKYLIGAGIEKTDSDKSCQAAQYAECRLTQQNLMHFMEIVNGPKSQ</sequence>
<dbReference type="AlphaFoldDB" id="A0AAN8P8K8"/>
<reference evidence="1 2" key="1">
    <citation type="submission" date="2023-10" db="EMBL/GenBank/DDBJ databases">
        <title>Genomes of two closely related lineages of the louse Polyplax serrata with different host specificities.</title>
        <authorList>
            <person name="Martinu J."/>
            <person name="Tarabai H."/>
            <person name="Stefka J."/>
            <person name="Hypsa V."/>
        </authorList>
    </citation>
    <scope>NUCLEOTIDE SEQUENCE [LARGE SCALE GENOMIC DNA]</scope>
    <source>
        <strain evidence="1">HR10_N</strain>
    </source>
</reference>
<organism evidence="1 2">
    <name type="scientific">Polyplax serrata</name>
    <name type="common">Common mouse louse</name>
    <dbReference type="NCBI Taxonomy" id="468196"/>
    <lineage>
        <taxon>Eukaryota</taxon>
        <taxon>Metazoa</taxon>
        <taxon>Ecdysozoa</taxon>
        <taxon>Arthropoda</taxon>
        <taxon>Hexapoda</taxon>
        <taxon>Insecta</taxon>
        <taxon>Pterygota</taxon>
        <taxon>Neoptera</taxon>
        <taxon>Paraneoptera</taxon>
        <taxon>Psocodea</taxon>
        <taxon>Troctomorpha</taxon>
        <taxon>Phthiraptera</taxon>
        <taxon>Anoplura</taxon>
        <taxon>Polyplacidae</taxon>
        <taxon>Polyplax</taxon>
    </lineage>
</organism>
<comment type="caution">
    <text evidence="1">The sequence shown here is derived from an EMBL/GenBank/DDBJ whole genome shotgun (WGS) entry which is preliminary data.</text>
</comment>
<evidence type="ECO:0000313" key="2">
    <source>
        <dbReference type="Proteomes" id="UP001372834"/>
    </source>
</evidence>
<evidence type="ECO:0000313" key="1">
    <source>
        <dbReference type="EMBL" id="KAK6639200.1"/>
    </source>
</evidence>
<gene>
    <name evidence="1" type="ORF">RUM43_007470</name>
</gene>
<dbReference type="EMBL" id="JAWJWE010000003">
    <property type="protein sequence ID" value="KAK6639200.1"/>
    <property type="molecule type" value="Genomic_DNA"/>
</dbReference>
<accession>A0AAN8P8K8</accession>
<name>A0AAN8P8K8_POLSC</name>
<protein>
    <submittedName>
        <fullName evidence="1">Uncharacterized protein</fullName>
    </submittedName>
</protein>
<dbReference type="Proteomes" id="UP001372834">
    <property type="component" value="Unassembled WGS sequence"/>
</dbReference>
<proteinExistence type="predicted"/>